<proteinExistence type="predicted"/>
<gene>
    <name evidence="1" type="ORF">NCTC13149_01551</name>
</gene>
<dbReference type="EMBL" id="UGSZ01000001">
    <property type="protein sequence ID" value="SUB57694.1"/>
    <property type="molecule type" value="Genomic_DNA"/>
</dbReference>
<protein>
    <submittedName>
        <fullName evidence="1">Uncharacterized protein</fullName>
    </submittedName>
</protein>
<dbReference type="RefSeq" id="WP_019035095.1">
    <property type="nucleotide sequence ID" value="NZ_UGSZ01000001.1"/>
</dbReference>
<evidence type="ECO:0000313" key="1">
    <source>
        <dbReference type="EMBL" id="SUB57694.1"/>
    </source>
</evidence>
<reference evidence="1 2" key="1">
    <citation type="submission" date="2018-06" db="EMBL/GenBank/DDBJ databases">
        <authorList>
            <consortium name="Pathogen Informatics"/>
            <person name="Doyle S."/>
        </authorList>
    </citation>
    <scope>NUCLEOTIDE SEQUENCE [LARGE SCALE GENOMIC DNA]</scope>
    <source>
        <strain evidence="1 2">NCTC13149</strain>
    </source>
</reference>
<sequence length="60" mass="7206">MSLWEKKAIIINGKQKNKLFYGDKLVWSKMRTDFSKDFKNLKENEDFEGPYDQSKNAFRV</sequence>
<accession>A0A379C631</accession>
<dbReference type="Proteomes" id="UP000255517">
    <property type="component" value="Unassembled WGS sequence"/>
</dbReference>
<dbReference type="STRING" id="1122949.GCA_000378725_01448"/>
<dbReference type="AlphaFoldDB" id="A0A379C631"/>
<name>A0A379C631_9FIRM</name>
<evidence type="ECO:0000313" key="2">
    <source>
        <dbReference type="Proteomes" id="UP000255517"/>
    </source>
</evidence>
<organism evidence="1 2">
    <name type="scientific">Peptoniphilus lacrimalis</name>
    <dbReference type="NCBI Taxonomy" id="33031"/>
    <lineage>
        <taxon>Bacteria</taxon>
        <taxon>Bacillati</taxon>
        <taxon>Bacillota</taxon>
        <taxon>Tissierellia</taxon>
        <taxon>Tissierellales</taxon>
        <taxon>Peptoniphilaceae</taxon>
        <taxon>Peptoniphilus</taxon>
    </lineage>
</organism>